<protein>
    <submittedName>
        <fullName evidence="2">Uncharacterized protein</fullName>
    </submittedName>
</protein>
<keyword evidence="3" id="KW-1185">Reference proteome</keyword>
<feature type="compositionally biased region" description="Polar residues" evidence="1">
    <location>
        <begin position="19"/>
        <end position="28"/>
    </location>
</feature>
<organism evidence="2 3">
    <name type="scientific">Haemaphysalis longicornis</name>
    <name type="common">Bush tick</name>
    <dbReference type="NCBI Taxonomy" id="44386"/>
    <lineage>
        <taxon>Eukaryota</taxon>
        <taxon>Metazoa</taxon>
        <taxon>Ecdysozoa</taxon>
        <taxon>Arthropoda</taxon>
        <taxon>Chelicerata</taxon>
        <taxon>Arachnida</taxon>
        <taxon>Acari</taxon>
        <taxon>Parasitiformes</taxon>
        <taxon>Ixodida</taxon>
        <taxon>Ixodoidea</taxon>
        <taxon>Ixodidae</taxon>
        <taxon>Haemaphysalinae</taxon>
        <taxon>Haemaphysalis</taxon>
    </lineage>
</organism>
<feature type="region of interest" description="Disordered" evidence="1">
    <location>
        <begin position="1"/>
        <end position="51"/>
    </location>
</feature>
<reference evidence="2 3" key="1">
    <citation type="journal article" date="2020" name="Cell">
        <title>Large-Scale Comparative Analyses of Tick Genomes Elucidate Their Genetic Diversity and Vector Capacities.</title>
        <authorList>
            <consortium name="Tick Genome and Microbiome Consortium (TIGMIC)"/>
            <person name="Jia N."/>
            <person name="Wang J."/>
            <person name="Shi W."/>
            <person name="Du L."/>
            <person name="Sun Y."/>
            <person name="Zhan W."/>
            <person name="Jiang J.F."/>
            <person name="Wang Q."/>
            <person name="Zhang B."/>
            <person name="Ji P."/>
            <person name="Bell-Sakyi L."/>
            <person name="Cui X.M."/>
            <person name="Yuan T.T."/>
            <person name="Jiang B.G."/>
            <person name="Yang W.F."/>
            <person name="Lam T.T."/>
            <person name="Chang Q.C."/>
            <person name="Ding S.J."/>
            <person name="Wang X.J."/>
            <person name="Zhu J.G."/>
            <person name="Ruan X.D."/>
            <person name="Zhao L."/>
            <person name="Wei J.T."/>
            <person name="Ye R.Z."/>
            <person name="Que T.C."/>
            <person name="Du C.H."/>
            <person name="Zhou Y.H."/>
            <person name="Cheng J.X."/>
            <person name="Dai P.F."/>
            <person name="Guo W.B."/>
            <person name="Han X.H."/>
            <person name="Huang E.J."/>
            <person name="Li L.F."/>
            <person name="Wei W."/>
            <person name="Gao Y.C."/>
            <person name="Liu J.Z."/>
            <person name="Shao H.Z."/>
            <person name="Wang X."/>
            <person name="Wang C.C."/>
            <person name="Yang T.C."/>
            <person name="Huo Q.B."/>
            <person name="Li W."/>
            <person name="Chen H.Y."/>
            <person name="Chen S.E."/>
            <person name="Zhou L.G."/>
            <person name="Ni X.B."/>
            <person name="Tian J.H."/>
            <person name="Sheng Y."/>
            <person name="Liu T."/>
            <person name="Pan Y.S."/>
            <person name="Xia L.Y."/>
            <person name="Li J."/>
            <person name="Zhao F."/>
            <person name="Cao W.C."/>
        </authorList>
    </citation>
    <scope>NUCLEOTIDE SEQUENCE [LARGE SCALE GENOMIC DNA]</scope>
    <source>
        <strain evidence="2">HaeL-2018</strain>
    </source>
</reference>
<evidence type="ECO:0000313" key="3">
    <source>
        <dbReference type="Proteomes" id="UP000821853"/>
    </source>
</evidence>
<comment type="caution">
    <text evidence="2">The sequence shown here is derived from an EMBL/GenBank/DDBJ whole genome shotgun (WGS) entry which is preliminary data.</text>
</comment>
<name>A0A9J6H8K9_HAELO</name>
<proteinExistence type="predicted"/>
<dbReference type="Proteomes" id="UP000821853">
    <property type="component" value="Unassembled WGS sequence"/>
</dbReference>
<gene>
    <name evidence="2" type="ORF">HPB48_026061</name>
</gene>
<evidence type="ECO:0000256" key="1">
    <source>
        <dbReference type="SAM" id="MobiDB-lite"/>
    </source>
</evidence>
<dbReference type="VEuPathDB" id="VectorBase:HLOH_056269"/>
<dbReference type="EMBL" id="JABSTR010001548">
    <property type="protein sequence ID" value="KAH9384078.1"/>
    <property type="molecule type" value="Genomic_DNA"/>
</dbReference>
<dbReference type="AlphaFoldDB" id="A0A9J6H8K9"/>
<accession>A0A9J6H8K9</accession>
<evidence type="ECO:0000313" key="2">
    <source>
        <dbReference type="EMBL" id="KAH9384078.1"/>
    </source>
</evidence>
<sequence length="94" mass="10191">MSLKLPLTGHDAQEDDSSAPLSYTSEAQPPTALPDDDAPHIVGSQPAHHEEVEAELGDGDLLALSINFVIEFGLPWKTVEALQKLMAYVLKRRG</sequence>